<dbReference type="EMBL" id="NPIB01000046">
    <property type="protein sequence ID" value="PLC56017.1"/>
    <property type="molecule type" value="Genomic_DNA"/>
</dbReference>
<evidence type="ECO:0000313" key="2">
    <source>
        <dbReference type="Proteomes" id="UP000234420"/>
    </source>
</evidence>
<proteinExistence type="predicted"/>
<protein>
    <submittedName>
        <fullName evidence="1">Uncharacterized protein</fullName>
    </submittedName>
</protein>
<keyword evidence="2" id="KW-1185">Reference proteome</keyword>
<sequence>MAKTFFPNADQIDYVSASAPHPENTQYKISIGLEVWGGQNHPVAKIQMVYDGVVAGRRSPSYPLGSDDFQRVTKKLDELISNR</sequence>
<comment type="caution">
    <text evidence="1">The sequence shown here is derived from an EMBL/GenBank/DDBJ whole genome shotgun (WGS) entry which is preliminary data.</text>
</comment>
<dbReference type="AlphaFoldDB" id="A0A2N4ULY0"/>
<evidence type="ECO:0000313" key="1">
    <source>
        <dbReference type="EMBL" id="PLC56017.1"/>
    </source>
</evidence>
<name>A0A2N4ULY0_9GAMM</name>
<gene>
    <name evidence="1" type="ORF">CIK00_20710</name>
</gene>
<organism evidence="1 2">
    <name type="scientific">Photobacterium carnosum</name>
    <dbReference type="NCBI Taxonomy" id="2023717"/>
    <lineage>
        <taxon>Bacteria</taxon>
        <taxon>Pseudomonadati</taxon>
        <taxon>Pseudomonadota</taxon>
        <taxon>Gammaproteobacteria</taxon>
        <taxon>Vibrionales</taxon>
        <taxon>Vibrionaceae</taxon>
        <taxon>Photobacterium</taxon>
    </lineage>
</organism>
<reference evidence="1 2" key="1">
    <citation type="journal article" date="2018" name="Syst. Appl. Microbiol.">
        <title>Photobacterium carnosum sp. nov., isolated from spoiled modified atmosphere packaged poultry meat.</title>
        <authorList>
            <person name="Hilgarth M."/>
            <person name="Fuertes S."/>
            <person name="Ehrmann M."/>
            <person name="Vogel R.F."/>
        </authorList>
    </citation>
    <scope>NUCLEOTIDE SEQUENCE [LARGE SCALE GENOMIC DNA]</scope>
    <source>
        <strain evidence="1 2">TMW 2.2021</strain>
    </source>
</reference>
<accession>A0A2N4ULY0</accession>
<dbReference type="Proteomes" id="UP000234420">
    <property type="component" value="Unassembled WGS sequence"/>
</dbReference>
<dbReference type="RefSeq" id="WP_101770424.1">
    <property type="nucleotide sequence ID" value="NZ_BPPU01000007.1"/>
</dbReference>